<dbReference type="Gene3D" id="1.20.900.10">
    <property type="entry name" value="Dbl homology (DH) domain"/>
    <property type="match status" value="1"/>
</dbReference>
<dbReference type="GO" id="GO:0005085">
    <property type="term" value="F:guanyl-nucleotide exchange factor activity"/>
    <property type="evidence" value="ECO:0007669"/>
    <property type="project" value="InterPro"/>
</dbReference>
<dbReference type="PANTHER" id="PTHR45924">
    <property type="entry name" value="FI17866P1"/>
    <property type="match status" value="1"/>
</dbReference>
<protein>
    <submittedName>
        <fullName evidence="5">Uncharacterized protein</fullName>
    </submittedName>
</protein>
<accession>A0AAD9KLW1</accession>
<dbReference type="CDD" id="cd13243">
    <property type="entry name" value="PH_PLEKHG1_G2_G3"/>
    <property type="match status" value="1"/>
</dbReference>
<keyword evidence="1" id="KW-0597">Phosphoprotein</keyword>
<dbReference type="SMART" id="SM00233">
    <property type="entry name" value="PH"/>
    <property type="match status" value="1"/>
</dbReference>
<evidence type="ECO:0000313" key="6">
    <source>
        <dbReference type="Proteomes" id="UP001209878"/>
    </source>
</evidence>
<evidence type="ECO:0000256" key="1">
    <source>
        <dbReference type="ARBA" id="ARBA00022553"/>
    </source>
</evidence>
<dbReference type="PROSITE" id="PS50003">
    <property type="entry name" value="PH_DOMAIN"/>
    <property type="match status" value="1"/>
</dbReference>
<evidence type="ECO:0000256" key="2">
    <source>
        <dbReference type="SAM" id="MobiDB-lite"/>
    </source>
</evidence>
<dbReference type="Pfam" id="PF22697">
    <property type="entry name" value="SOS1_NGEF_PH"/>
    <property type="match status" value="1"/>
</dbReference>
<reference evidence="5" key="1">
    <citation type="journal article" date="2023" name="Mol. Biol. Evol.">
        <title>Third-Generation Sequencing Reveals the Adaptive Role of the Epigenome in Three Deep-Sea Polychaetes.</title>
        <authorList>
            <person name="Perez M."/>
            <person name="Aroh O."/>
            <person name="Sun Y."/>
            <person name="Lan Y."/>
            <person name="Juniper S.K."/>
            <person name="Young C.R."/>
            <person name="Angers B."/>
            <person name="Qian P.Y."/>
        </authorList>
    </citation>
    <scope>NUCLEOTIDE SEQUENCE</scope>
    <source>
        <strain evidence="5">R07B-5</strain>
    </source>
</reference>
<evidence type="ECO:0000259" key="3">
    <source>
        <dbReference type="PROSITE" id="PS50003"/>
    </source>
</evidence>
<dbReference type="InterPro" id="IPR035899">
    <property type="entry name" value="DBL_dom_sf"/>
</dbReference>
<comment type="caution">
    <text evidence="5">The sequence shown here is derived from an EMBL/GenBank/DDBJ whole genome shotgun (WGS) entry which is preliminary data.</text>
</comment>
<dbReference type="InterPro" id="IPR055251">
    <property type="entry name" value="SOS1_NGEF_PH"/>
</dbReference>
<dbReference type="SMART" id="SM00325">
    <property type="entry name" value="RhoGEF"/>
    <property type="match status" value="1"/>
</dbReference>
<dbReference type="PROSITE" id="PS50010">
    <property type="entry name" value="DH_2"/>
    <property type="match status" value="1"/>
</dbReference>
<dbReference type="SUPFAM" id="SSF48065">
    <property type="entry name" value="DBL homology domain (DH-domain)"/>
    <property type="match status" value="1"/>
</dbReference>
<feature type="domain" description="DH" evidence="4">
    <location>
        <begin position="11"/>
        <end position="187"/>
    </location>
</feature>
<dbReference type="InterPro" id="IPR011993">
    <property type="entry name" value="PH-like_dom_sf"/>
</dbReference>
<feature type="region of interest" description="Disordered" evidence="2">
    <location>
        <begin position="346"/>
        <end position="393"/>
    </location>
</feature>
<feature type="domain" description="PH" evidence="3">
    <location>
        <begin position="211"/>
        <end position="311"/>
    </location>
</feature>
<dbReference type="SUPFAM" id="SSF50729">
    <property type="entry name" value="PH domain-like"/>
    <property type="match status" value="1"/>
</dbReference>
<evidence type="ECO:0000313" key="5">
    <source>
        <dbReference type="EMBL" id="KAK2173630.1"/>
    </source>
</evidence>
<dbReference type="Gene3D" id="2.30.29.30">
    <property type="entry name" value="Pleckstrin-homology domain (PH domain)/Phosphotyrosine-binding domain (PTB)"/>
    <property type="match status" value="1"/>
</dbReference>
<sequence length="413" mass="47558">MGPAMARWAKIGTDRSMLMDTGLFILVNHGKGYLRHILETPELSIPEEDVVALFGNIEAIYHFSRGFLECLEQCGHDAVSIASCFVDMTDGFDIYTQYCTNYPRSVVVLTQCVNDTQLAVMFKQRQSMLGHGLPLGAYLLKPIQRVLKYHLLLQKIVNNYDENETGYDVIAKALHSMTHMAAHINEMKRKHEHTMRVQEIQSVLHDWDGHDLMTYGDLILEDSFRMSGAKLSRQLFLFEKGLLVTKKREDGHLLVKAAIESSNLMLIESVPKEPLSFHVIPFNNPRVQYTVQARNLEQKRKWCREIKRLILENFQSVIPDKVKELVMQLGKSREEEDLDRSLCEIREQAPRQHSAPEYLEKRRAGRRKSTSTILAARRSPPLRRRSDITPPNFASRIKSRLSDTAEEVRKQLS</sequence>
<proteinExistence type="predicted"/>
<dbReference type="Pfam" id="PF00621">
    <property type="entry name" value="RhoGEF"/>
    <property type="match status" value="1"/>
</dbReference>
<dbReference type="PANTHER" id="PTHR45924:SF2">
    <property type="entry name" value="FI17866P1"/>
    <property type="match status" value="1"/>
</dbReference>
<dbReference type="GO" id="GO:0031267">
    <property type="term" value="F:small GTPase binding"/>
    <property type="evidence" value="ECO:0007669"/>
    <property type="project" value="TreeGrafter"/>
</dbReference>
<evidence type="ECO:0000259" key="4">
    <source>
        <dbReference type="PROSITE" id="PS50010"/>
    </source>
</evidence>
<dbReference type="CDD" id="cd00160">
    <property type="entry name" value="RhoGEF"/>
    <property type="match status" value="1"/>
</dbReference>
<dbReference type="InterPro" id="IPR000219">
    <property type="entry name" value="DH_dom"/>
</dbReference>
<dbReference type="InterPro" id="IPR001849">
    <property type="entry name" value="PH_domain"/>
</dbReference>
<dbReference type="EMBL" id="JAODUO010000861">
    <property type="protein sequence ID" value="KAK2173630.1"/>
    <property type="molecule type" value="Genomic_DNA"/>
</dbReference>
<dbReference type="InterPro" id="IPR043324">
    <property type="entry name" value="PH_PLEKHG1_G2_G3"/>
</dbReference>
<dbReference type="AlphaFoldDB" id="A0AAD9KLW1"/>
<organism evidence="5 6">
    <name type="scientific">Ridgeia piscesae</name>
    <name type="common">Tubeworm</name>
    <dbReference type="NCBI Taxonomy" id="27915"/>
    <lineage>
        <taxon>Eukaryota</taxon>
        <taxon>Metazoa</taxon>
        <taxon>Spiralia</taxon>
        <taxon>Lophotrochozoa</taxon>
        <taxon>Annelida</taxon>
        <taxon>Polychaeta</taxon>
        <taxon>Sedentaria</taxon>
        <taxon>Canalipalpata</taxon>
        <taxon>Sabellida</taxon>
        <taxon>Siboglinidae</taxon>
        <taxon>Ridgeia</taxon>
    </lineage>
</organism>
<name>A0AAD9KLW1_RIDPI</name>
<gene>
    <name evidence="5" type="ORF">NP493_861g00056</name>
</gene>
<dbReference type="Proteomes" id="UP001209878">
    <property type="component" value="Unassembled WGS sequence"/>
</dbReference>
<keyword evidence="6" id="KW-1185">Reference proteome</keyword>